<sequence length="327" mass="35706">MKERYADPKLKIFALNSNRPLAEKIAEEVGVELGKLSVDRFSDGEIQINIEESVRGDNVYVIQSTSAPVNDNLMELMIMIDALRRASANTINVVLPYYGYARQDRKARSREPITAKLVANMLQNSGVTRIVALDLHAAQIQGFFDIPVDHLMGAPLLADYFINEGVAANAVVVSPDHGGVTRARALAEFLKAPIAIIDKRRPRPNVAKIMNIIGDVKGKKCIMIDDMIDTAGTISKGAQALMDAGAEEVYASATHAVLSGPAIERLDNSPLKQVVVTDSIQLPTEKQIDKIVQVSVAPLIGSAIKRINENRPVSPLFNNRFEQANED</sequence>
<dbReference type="GO" id="GO:0000287">
    <property type="term" value="F:magnesium ion binding"/>
    <property type="evidence" value="ECO:0007669"/>
    <property type="project" value="UniProtKB-UniRule"/>
</dbReference>
<keyword evidence="4 9" id="KW-0547">Nucleotide-binding</keyword>
<dbReference type="GO" id="GO:0004749">
    <property type="term" value="F:ribose phosphate diphosphokinase activity"/>
    <property type="evidence" value="ECO:0007669"/>
    <property type="project" value="UniProtKB-UniRule"/>
</dbReference>
<evidence type="ECO:0000256" key="8">
    <source>
        <dbReference type="ARBA" id="ARBA00049535"/>
    </source>
</evidence>
<feature type="binding site" evidence="9">
    <location>
        <position position="201"/>
    </location>
    <ligand>
        <name>D-ribose 5-phosphate</name>
        <dbReference type="ChEBI" id="CHEBI:78346"/>
    </ligand>
</feature>
<dbReference type="HAMAP" id="MF_00583_B">
    <property type="entry name" value="RibP_PPkinase_B"/>
    <property type="match status" value="1"/>
</dbReference>
<keyword evidence="5 9" id="KW-0418">Kinase</keyword>
<dbReference type="GO" id="GO:0005524">
    <property type="term" value="F:ATP binding"/>
    <property type="evidence" value="ECO:0007669"/>
    <property type="project" value="UniProtKB-KW"/>
</dbReference>
<dbReference type="Pfam" id="PF14572">
    <property type="entry name" value="Pribosyl_synth"/>
    <property type="match status" value="1"/>
</dbReference>
<dbReference type="SUPFAM" id="SSF53271">
    <property type="entry name" value="PRTase-like"/>
    <property type="match status" value="1"/>
</dbReference>
<dbReference type="CDD" id="cd06223">
    <property type="entry name" value="PRTases_typeI"/>
    <property type="match status" value="1"/>
</dbReference>
<dbReference type="PANTHER" id="PTHR10210">
    <property type="entry name" value="RIBOSE-PHOSPHATE DIPHOSPHOKINASE FAMILY MEMBER"/>
    <property type="match status" value="1"/>
</dbReference>
<dbReference type="Gene3D" id="3.40.50.2020">
    <property type="match status" value="2"/>
</dbReference>
<keyword evidence="9" id="KW-0963">Cytoplasm</keyword>
<dbReference type="RefSeq" id="WP_272208376.1">
    <property type="nucleotide sequence ID" value="NZ_JAQOMV010000002.1"/>
</dbReference>
<evidence type="ECO:0000256" key="1">
    <source>
        <dbReference type="ARBA" id="ARBA00022679"/>
    </source>
</evidence>
<dbReference type="EMBL" id="JAQONE010000004">
    <property type="protein sequence ID" value="MDC2829028.1"/>
    <property type="molecule type" value="Genomic_DNA"/>
</dbReference>
<comment type="cofactor">
    <cofactor evidence="9">
        <name>Mg(2+)</name>
        <dbReference type="ChEBI" id="CHEBI:18420"/>
    </cofactor>
    <text evidence="9">Binds 2 Mg(2+) ions per subunit.</text>
</comment>
<comment type="subunit">
    <text evidence="9">Homohexamer.</text>
</comment>
<evidence type="ECO:0000259" key="10">
    <source>
        <dbReference type="Pfam" id="PF13793"/>
    </source>
</evidence>
<dbReference type="SMART" id="SM01400">
    <property type="entry name" value="Pribosyltran_N"/>
    <property type="match status" value="1"/>
</dbReference>
<dbReference type="FunFam" id="3.40.50.2020:FF:000014">
    <property type="entry name" value="Ribose-phosphate pyrophosphokinase 1"/>
    <property type="match status" value="1"/>
</dbReference>
<comment type="pathway">
    <text evidence="9">Metabolic intermediate biosynthesis; 5-phospho-alpha-D-ribose 1-diphosphate biosynthesis; 5-phospho-alpha-D-ribose 1-diphosphate from D-ribose 5-phosphate (route I): step 1/1.</text>
</comment>
<dbReference type="PANTHER" id="PTHR10210:SF41">
    <property type="entry name" value="RIBOSE-PHOSPHATE PYROPHOSPHOKINASE 1, CHLOROPLASTIC"/>
    <property type="match status" value="1"/>
</dbReference>
<dbReference type="GO" id="GO:0006015">
    <property type="term" value="P:5-phosphoribose 1-diphosphate biosynthetic process"/>
    <property type="evidence" value="ECO:0007669"/>
    <property type="project" value="UniProtKB-UniRule"/>
</dbReference>
<dbReference type="GO" id="GO:0002189">
    <property type="term" value="C:ribose phosphate diphosphokinase complex"/>
    <property type="evidence" value="ECO:0007669"/>
    <property type="project" value="TreeGrafter"/>
</dbReference>
<comment type="subcellular location">
    <subcellularLocation>
        <location evidence="9">Cytoplasm</location>
    </subcellularLocation>
</comment>
<dbReference type="NCBIfam" id="NF002320">
    <property type="entry name" value="PRK01259.1"/>
    <property type="match status" value="1"/>
</dbReference>
<dbReference type="InterPro" id="IPR029099">
    <property type="entry name" value="Pribosyltran_N"/>
</dbReference>
<comment type="catalytic activity">
    <reaction evidence="8 9">
        <text>D-ribose 5-phosphate + ATP = 5-phospho-alpha-D-ribose 1-diphosphate + AMP + H(+)</text>
        <dbReference type="Rhea" id="RHEA:15609"/>
        <dbReference type="ChEBI" id="CHEBI:15378"/>
        <dbReference type="ChEBI" id="CHEBI:30616"/>
        <dbReference type="ChEBI" id="CHEBI:58017"/>
        <dbReference type="ChEBI" id="CHEBI:78346"/>
        <dbReference type="ChEBI" id="CHEBI:456215"/>
        <dbReference type="EC" id="2.7.6.1"/>
    </reaction>
</comment>
<evidence type="ECO:0000256" key="3">
    <source>
        <dbReference type="ARBA" id="ARBA00022727"/>
    </source>
</evidence>
<protein>
    <recommendedName>
        <fullName evidence="9">Ribose-phosphate pyrophosphokinase</fullName>
        <shortName evidence="9">RPPK</shortName>
        <ecNumber evidence="9">2.7.6.1</ecNumber>
    </recommendedName>
    <alternativeName>
        <fullName evidence="9">5-phospho-D-ribosyl alpha-1-diphosphate synthase</fullName>
    </alternativeName>
    <alternativeName>
        <fullName evidence="9">Phosphoribosyl diphosphate synthase</fullName>
    </alternativeName>
    <alternativeName>
        <fullName evidence="9">Phosphoribosyl pyrophosphate synthase</fullName>
        <shortName evidence="9">P-Rib-PP synthase</shortName>
        <shortName evidence="9">PRPP synthase</shortName>
        <shortName evidence="9">PRPPase</shortName>
    </alternativeName>
</protein>
<keyword evidence="7 9" id="KW-0460">Magnesium</keyword>
<keyword evidence="6 9" id="KW-0067">ATP-binding</keyword>
<evidence type="ECO:0000313" key="12">
    <source>
        <dbReference type="Proteomes" id="UP001220670"/>
    </source>
</evidence>
<feature type="binding site" evidence="9">
    <location>
        <position position="176"/>
    </location>
    <ligand>
        <name>Mg(2+)</name>
        <dbReference type="ChEBI" id="CHEBI:18420"/>
    </ligand>
</feature>
<evidence type="ECO:0000256" key="5">
    <source>
        <dbReference type="ARBA" id="ARBA00022777"/>
    </source>
</evidence>
<evidence type="ECO:0000256" key="2">
    <source>
        <dbReference type="ARBA" id="ARBA00022723"/>
    </source>
</evidence>
<dbReference type="FunFam" id="3.40.50.2020:FF:000002">
    <property type="entry name" value="Ribose-phosphate pyrophosphokinase"/>
    <property type="match status" value="1"/>
</dbReference>
<dbReference type="InterPro" id="IPR029057">
    <property type="entry name" value="PRTase-like"/>
</dbReference>
<name>A0AAJ1HQT5_LIMMU</name>
<dbReference type="Pfam" id="PF13793">
    <property type="entry name" value="Pribosyltran_N"/>
    <property type="match status" value="1"/>
</dbReference>
<keyword evidence="3 9" id="KW-0545">Nucleotide biosynthesis</keyword>
<dbReference type="PROSITE" id="PS00114">
    <property type="entry name" value="PRPP_SYNTHASE"/>
    <property type="match status" value="1"/>
</dbReference>
<feature type="active site" evidence="9">
    <location>
        <position position="199"/>
    </location>
</feature>
<gene>
    <name evidence="9" type="primary">prs</name>
    <name evidence="11" type="ORF">PO250_01595</name>
</gene>
<evidence type="ECO:0000256" key="4">
    <source>
        <dbReference type="ARBA" id="ARBA00022741"/>
    </source>
</evidence>
<feature type="binding site" evidence="9">
    <location>
        <begin position="43"/>
        <end position="45"/>
    </location>
    <ligand>
        <name>ATP</name>
        <dbReference type="ChEBI" id="CHEBI:30616"/>
    </ligand>
</feature>
<feature type="binding site" evidence="9">
    <location>
        <position position="136"/>
    </location>
    <ligand>
        <name>Mg(2+)</name>
        <dbReference type="ChEBI" id="CHEBI:18420"/>
    </ligand>
</feature>
<dbReference type="NCBIfam" id="TIGR01251">
    <property type="entry name" value="ribP_PPkin"/>
    <property type="match status" value="1"/>
</dbReference>
<dbReference type="GO" id="GO:0005737">
    <property type="term" value="C:cytoplasm"/>
    <property type="evidence" value="ECO:0007669"/>
    <property type="project" value="UniProtKB-SubCell"/>
</dbReference>
<dbReference type="GO" id="GO:0016301">
    <property type="term" value="F:kinase activity"/>
    <property type="evidence" value="ECO:0007669"/>
    <property type="project" value="UniProtKB-KW"/>
</dbReference>
<evidence type="ECO:0000256" key="7">
    <source>
        <dbReference type="ARBA" id="ARBA00022842"/>
    </source>
</evidence>
<feature type="domain" description="Ribose-phosphate pyrophosphokinase N-terminal" evidence="10">
    <location>
        <begin position="10"/>
        <end position="126"/>
    </location>
</feature>
<dbReference type="InterPro" id="IPR037515">
    <property type="entry name" value="Rib-P_diPkinase_bac"/>
</dbReference>
<keyword evidence="2 9" id="KW-0479">Metal-binding</keyword>
<feature type="binding site" evidence="9">
    <location>
        <begin position="229"/>
        <end position="233"/>
    </location>
    <ligand>
        <name>D-ribose 5-phosphate</name>
        <dbReference type="ChEBI" id="CHEBI:78346"/>
    </ligand>
</feature>
<feature type="binding site" evidence="9">
    <location>
        <position position="225"/>
    </location>
    <ligand>
        <name>D-ribose 5-phosphate</name>
        <dbReference type="ChEBI" id="CHEBI:78346"/>
    </ligand>
</feature>
<dbReference type="InterPro" id="IPR005946">
    <property type="entry name" value="Rib-P_diPkinase"/>
</dbReference>
<dbReference type="GO" id="GO:0006164">
    <property type="term" value="P:purine nucleotide biosynthetic process"/>
    <property type="evidence" value="ECO:0007669"/>
    <property type="project" value="TreeGrafter"/>
</dbReference>
<evidence type="ECO:0000256" key="6">
    <source>
        <dbReference type="ARBA" id="ARBA00022840"/>
    </source>
</evidence>
<comment type="caution">
    <text evidence="11">The sequence shown here is derived from an EMBL/GenBank/DDBJ whole genome shotgun (WGS) entry which is preliminary data.</text>
</comment>
<dbReference type="InterPro" id="IPR000842">
    <property type="entry name" value="PRib_PP_synth_CS"/>
</dbReference>
<feature type="binding site" evidence="9">
    <location>
        <begin position="102"/>
        <end position="103"/>
    </location>
    <ligand>
        <name>ATP</name>
        <dbReference type="ChEBI" id="CHEBI:30616"/>
    </ligand>
</feature>
<dbReference type="Proteomes" id="UP001220670">
    <property type="component" value="Unassembled WGS sequence"/>
</dbReference>
<evidence type="ECO:0000313" key="11">
    <source>
        <dbReference type="EMBL" id="MDC2829028.1"/>
    </source>
</evidence>
<dbReference type="NCBIfam" id="NF002618">
    <property type="entry name" value="PRK02269.1"/>
    <property type="match status" value="1"/>
</dbReference>
<dbReference type="GO" id="GO:0009156">
    <property type="term" value="P:ribonucleoside monophosphate biosynthetic process"/>
    <property type="evidence" value="ECO:0007669"/>
    <property type="project" value="InterPro"/>
</dbReference>
<organism evidence="11 12">
    <name type="scientific">Limosilactobacillus mucosae</name>
    <name type="common">Lactobacillus mucosae</name>
    <dbReference type="NCBI Taxonomy" id="97478"/>
    <lineage>
        <taxon>Bacteria</taxon>
        <taxon>Bacillati</taxon>
        <taxon>Bacillota</taxon>
        <taxon>Bacilli</taxon>
        <taxon>Lactobacillales</taxon>
        <taxon>Lactobacillaceae</taxon>
        <taxon>Limosilactobacillus</taxon>
    </lineage>
</organism>
<accession>A0AAJ1HQT5</accession>
<comment type="similarity">
    <text evidence="9">Belongs to the ribose-phosphate pyrophosphokinase family. Class I subfamily.</text>
</comment>
<dbReference type="EC" id="2.7.6.1" evidence="9"/>
<keyword evidence="1 9" id="KW-0808">Transferase</keyword>
<comment type="function">
    <text evidence="9">Involved in the biosynthesis of the central metabolite phospho-alpha-D-ribosyl-1-pyrophosphate (PRPP) via the transfer of pyrophosphoryl group from ATP to 1-hydroxyl of ribose-5-phosphate (Rib-5-P).</text>
</comment>
<evidence type="ECO:0000256" key="9">
    <source>
        <dbReference type="HAMAP-Rule" id="MF_00583"/>
    </source>
</evidence>
<dbReference type="InterPro" id="IPR000836">
    <property type="entry name" value="PRTase_dom"/>
</dbReference>
<reference evidence="11" key="1">
    <citation type="submission" date="2023-01" db="EMBL/GenBank/DDBJ databases">
        <title>Genome analysis of 13 Lactobacillus isolated from gut of wild boar.</title>
        <authorList>
            <person name="Papp P."/>
            <person name="Libisch B."/>
            <person name="Nagy T."/>
            <person name="Olasz F."/>
        </authorList>
    </citation>
    <scope>NUCLEOTIDE SEQUENCE</scope>
    <source>
        <strain evidence="11">F146</strain>
    </source>
</reference>
<proteinExistence type="inferred from homology"/>
<dbReference type="AlphaFoldDB" id="A0AAJ1HQT5"/>